<accession>A0AAV2P785</accession>
<dbReference type="AlphaFoldDB" id="A0AAV2P785"/>
<evidence type="ECO:0000313" key="2">
    <source>
        <dbReference type="EMBL" id="CAL1687454.1"/>
    </source>
</evidence>
<feature type="region of interest" description="Disordered" evidence="1">
    <location>
        <begin position="1"/>
        <end position="23"/>
    </location>
</feature>
<evidence type="ECO:0000256" key="1">
    <source>
        <dbReference type="SAM" id="MobiDB-lite"/>
    </source>
</evidence>
<protein>
    <submittedName>
        <fullName evidence="2">Uncharacterized protein</fullName>
    </submittedName>
</protein>
<reference evidence="2" key="1">
    <citation type="submission" date="2024-04" db="EMBL/GenBank/DDBJ databases">
        <authorList>
            <consortium name="Molecular Ecology Group"/>
        </authorList>
    </citation>
    <scope>NUCLEOTIDE SEQUENCE</scope>
</reference>
<keyword evidence="3" id="KW-1185">Reference proteome</keyword>
<name>A0AAV2P785_9HYME</name>
<sequence length="78" mass="8939">MNRLLDLEEQNHDAPNDTPLRGYHPRFRRSELLNVTKPVSPIIPSSFRKSFLQTDAMRWTPLGFPRALLSLSIEAHAA</sequence>
<proteinExistence type="predicted"/>
<organism evidence="2 3">
    <name type="scientific">Lasius platythorax</name>
    <dbReference type="NCBI Taxonomy" id="488582"/>
    <lineage>
        <taxon>Eukaryota</taxon>
        <taxon>Metazoa</taxon>
        <taxon>Ecdysozoa</taxon>
        <taxon>Arthropoda</taxon>
        <taxon>Hexapoda</taxon>
        <taxon>Insecta</taxon>
        <taxon>Pterygota</taxon>
        <taxon>Neoptera</taxon>
        <taxon>Endopterygota</taxon>
        <taxon>Hymenoptera</taxon>
        <taxon>Apocrita</taxon>
        <taxon>Aculeata</taxon>
        <taxon>Formicoidea</taxon>
        <taxon>Formicidae</taxon>
        <taxon>Formicinae</taxon>
        <taxon>Lasius</taxon>
        <taxon>Lasius</taxon>
    </lineage>
</organism>
<feature type="compositionally biased region" description="Basic and acidic residues" evidence="1">
    <location>
        <begin position="1"/>
        <end position="15"/>
    </location>
</feature>
<dbReference type="EMBL" id="OZ034830">
    <property type="protein sequence ID" value="CAL1687454.1"/>
    <property type="molecule type" value="Genomic_DNA"/>
</dbReference>
<evidence type="ECO:0000313" key="3">
    <source>
        <dbReference type="Proteomes" id="UP001497644"/>
    </source>
</evidence>
<dbReference type="Proteomes" id="UP001497644">
    <property type="component" value="Chromosome 7"/>
</dbReference>
<gene>
    <name evidence="2" type="ORF">LPLAT_LOCUS12660</name>
</gene>